<evidence type="ECO:0000256" key="1">
    <source>
        <dbReference type="ARBA" id="ARBA00005298"/>
    </source>
</evidence>
<keyword evidence="5" id="KW-1185">Reference proteome</keyword>
<feature type="region of interest" description="Disordered" evidence="2">
    <location>
        <begin position="192"/>
        <end position="303"/>
    </location>
</feature>
<proteinExistence type="inferred from homology"/>
<dbReference type="SMART" id="SM01017">
    <property type="entry name" value="Arrestin_C"/>
    <property type="match status" value="1"/>
</dbReference>
<feature type="compositionally biased region" description="Basic and acidic residues" evidence="2">
    <location>
        <begin position="292"/>
        <end position="303"/>
    </location>
</feature>
<comment type="caution">
    <text evidence="4">The sequence shown here is derived from an EMBL/GenBank/DDBJ whole genome shotgun (WGS) entry which is preliminary data.</text>
</comment>
<protein>
    <recommendedName>
        <fullName evidence="3">Arrestin C-terminal-like domain-containing protein</fullName>
    </recommendedName>
</protein>
<dbReference type="InterPro" id="IPR014756">
    <property type="entry name" value="Ig_E-set"/>
</dbReference>
<evidence type="ECO:0000256" key="2">
    <source>
        <dbReference type="SAM" id="MobiDB-lite"/>
    </source>
</evidence>
<dbReference type="InterPro" id="IPR014752">
    <property type="entry name" value="Arrestin-like_C"/>
</dbReference>
<dbReference type="Pfam" id="PF02752">
    <property type="entry name" value="Arrestin_C"/>
    <property type="match status" value="1"/>
</dbReference>
<dbReference type="AlphaFoldDB" id="A0AAE1Q4X4"/>
<feature type="compositionally biased region" description="Polar residues" evidence="2">
    <location>
        <begin position="241"/>
        <end position="258"/>
    </location>
</feature>
<evidence type="ECO:0000259" key="3">
    <source>
        <dbReference type="SMART" id="SM01017"/>
    </source>
</evidence>
<feature type="domain" description="Arrestin C-terminal-like" evidence="3">
    <location>
        <begin position="472"/>
        <end position="605"/>
    </location>
</feature>
<dbReference type="Gene3D" id="2.60.40.640">
    <property type="match status" value="3"/>
</dbReference>
<dbReference type="EMBL" id="JAWZYT010000671">
    <property type="protein sequence ID" value="KAK4320424.1"/>
    <property type="molecule type" value="Genomic_DNA"/>
</dbReference>
<feature type="compositionally biased region" description="Low complexity" evidence="2">
    <location>
        <begin position="132"/>
        <end position="163"/>
    </location>
</feature>
<organism evidence="4 5">
    <name type="scientific">Petrolisthes manimaculis</name>
    <dbReference type="NCBI Taxonomy" id="1843537"/>
    <lineage>
        <taxon>Eukaryota</taxon>
        <taxon>Metazoa</taxon>
        <taxon>Ecdysozoa</taxon>
        <taxon>Arthropoda</taxon>
        <taxon>Crustacea</taxon>
        <taxon>Multicrustacea</taxon>
        <taxon>Malacostraca</taxon>
        <taxon>Eumalacostraca</taxon>
        <taxon>Eucarida</taxon>
        <taxon>Decapoda</taxon>
        <taxon>Pleocyemata</taxon>
        <taxon>Anomura</taxon>
        <taxon>Galatheoidea</taxon>
        <taxon>Porcellanidae</taxon>
        <taxon>Petrolisthes</taxon>
    </lineage>
</organism>
<reference evidence="4" key="1">
    <citation type="submission" date="2023-11" db="EMBL/GenBank/DDBJ databases">
        <title>Genome assemblies of two species of porcelain crab, Petrolisthes cinctipes and Petrolisthes manimaculis (Anomura: Porcellanidae).</title>
        <authorList>
            <person name="Angst P."/>
        </authorList>
    </citation>
    <scope>NUCLEOTIDE SEQUENCE</scope>
    <source>
        <strain evidence="4">PB745_02</strain>
        <tissue evidence="4">Gill</tissue>
    </source>
</reference>
<dbReference type="GO" id="GO:0005737">
    <property type="term" value="C:cytoplasm"/>
    <property type="evidence" value="ECO:0007669"/>
    <property type="project" value="TreeGrafter"/>
</dbReference>
<feature type="compositionally biased region" description="Low complexity" evidence="2">
    <location>
        <begin position="216"/>
        <end position="230"/>
    </location>
</feature>
<evidence type="ECO:0000313" key="5">
    <source>
        <dbReference type="Proteomes" id="UP001292094"/>
    </source>
</evidence>
<comment type="similarity">
    <text evidence="1">Belongs to the arrestin family.</text>
</comment>
<accession>A0AAE1Q4X4</accession>
<evidence type="ECO:0000313" key="4">
    <source>
        <dbReference type="EMBL" id="KAK4320424.1"/>
    </source>
</evidence>
<dbReference type="Proteomes" id="UP001292094">
    <property type="component" value="Unassembled WGS sequence"/>
</dbReference>
<dbReference type="SUPFAM" id="SSF81296">
    <property type="entry name" value="E set domains"/>
    <property type="match status" value="2"/>
</dbReference>
<feature type="compositionally biased region" description="Basic and acidic residues" evidence="2">
    <location>
        <begin position="272"/>
        <end position="285"/>
    </location>
</feature>
<feature type="compositionally biased region" description="Basic and acidic residues" evidence="2">
    <location>
        <begin position="196"/>
        <end position="210"/>
    </location>
</feature>
<dbReference type="GO" id="GO:0015031">
    <property type="term" value="P:protein transport"/>
    <property type="evidence" value="ECO:0007669"/>
    <property type="project" value="TreeGrafter"/>
</dbReference>
<dbReference type="PANTHER" id="PTHR11188">
    <property type="entry name" value="ARRESTIN DOMAIN CONTAINING PROTEIN"/>
    <property type="match status" value="1"/>
</dbReference>
<feature type="compositionally biased region" description="Low complexity" evidence="2">
    <location>
        <begin position="106"/>
        <end position="115"/>
    </location>
</feature>
<sequence length="691" mass="76263">MNVSWWDVYNGGLTRSVVAVDYHDLQDWDTATPMVRPERYEIMFDAPGGVYFSNQTVSGNVVLQVTQPVNLKGVKMRFRGECCIHITDYPGRLQALRDGQKKNRSHPASSSSSYNNHHHHPRRHHHNHHQHQQQQQSYSRGSRATSNSTSLSSTSTTSTLSSTKANGYAAEVGGVDNPGFIPDNVGTIKGVTLVKSDSRDSRDLRLDKGGARPPSNNNNQQQQGTTTTTTEEGIDEKIEEGTQTTSLDNTTNHNTILSSEEDGTGGGGGGGGDRRVRASSEESKRSITTTTSEKRRLWTGRDQHLQQQRLRMGTGGGKVGVMAGRESSLESGMGVGISASRTARPSTAERAWLEGTLLGPRQHYRAQETYFDCEFYIYGHKYQKDEKEMLPAGEHFFPFAFNLPPNLPPSFSSDKGFITYTAMAILDRPAAANLVLKAGFSLHTILDLNLDSHATSSCSSSKSKNVCGLCCQTGPITLAARIPRKGYVPGEKIFVSAEVDNISSRNTRRTRLLLLQVISYIMPNGVKTLVEERVVREVVRGMTPPGDSDLWESVAITVPPLVPANVHLTCRLLHVTYRIDMILEPPLPSADLKVSLPLIIGSVPLRNRFSSFLPPEETRKPCGLPGINYASFPTHWFGECVFGMEALELQYERVSGVNEDYGPQYHALTPYAPNYICYTTGNNVDEEDSRR</sequence>
<dbReference type="Pfam" id="PF00339">
    <property type="entry name" value="Arrestin_N"/>
    <property type="match status" value="2"/>
</dbReference>
<feature type="compositionally biased region" description="Basic residues" evidence="2">
    <location>
        <begin position="116"/>
        <end position="131"/>
    </location>
</feature>
<dbReference type="PANTHER" id="PTHR11188:SF176">
    <property type="entry name" value="ARRESTIN DOMAIN-CONTAINING PROTEIN 1"/>
    <property type="match status" value="1"/>
</dbReference>
<dbReference type="InterPro" id="IPR011022">
    <property type="entry name" value="Arrestin_C-like"/>
</dbReference>
<gene>
    <name evidence="4" type="ORF">Pmani_008730</name>
</gene>
<dbReference type="InterPro" id="IPR050357">
    <property type="entry name" value="Arrestin_domain-protein"/>
</dbReference>
<name>A0AAE1Q4X4_9EUCA</name>
<dbReference type="InterPro" id="IPR011021">
    <property type="entry name" value="Arrestin-like_N"/>
</dbReference>
<feature type="region of interest" description="Disordered" evidence="2">
    <location>
        <begin position="98"/>
        <end position="163"/>
    </location>
</feature>